<dbReference type="OrthoDB" id="9800167at2"/>
<evidence type="ECO:0000256" key="3">
    <source>
        <dbReference type="ARBA" id="ARBA00023004"/>
    </source>
</evidence>
<gene>
    <name evidence="7" type="ORF">AWB78_04144</name>
</gene>
<dbReference type="InterPro" id="IPR036922">
    <property type="entry name" value="Rieske_2Fe-2S_sf"/>
</dbReference>
<evidence type="ECO:0000259" key="6">
    <source>
        <dbReference type="PROSITE" id="PS51296"/>
    </source>
</evidence>
<dbReference type="Gene3D" id="2.102.10.10">
    <property type="entry name" value="Rieske [2Fe-2S] iron-sulphur domain"/>
    <property type="match status" value="1"/>
</dbReference>
<keyword evidence="8" id="KW-1185">Reference proteome</keyword>
<feature type="region of interest" description="Disordered" evidence="5">
    <location>
        <begin position="101"/>
        <end position="121"/>
    </location>
</feature>
<dbReference type="AlphaFoldDB" id="A0A158CMY5"/>
<name>A0A158CMY5_9BURK</name>
<evidence type="ECO:0000256" key="4">
    <source>
        <dbReference type="ARBA" id="ARBA00023014"/>
    </source>
</evidence>
<dbReference type="EMBL" id="FCOX02000022">
    <property type="protein sequence ID" value="SAK83695.1"/>
    <property type="molecule type" value="Genomic_DNA"/>
</dbReference>
<keyword evidence="1" id="KW-0001">2Fe-2S</keyword>
<dbReference type="RefSeq" id="WP_062607656.1">
    <property type="nucleotide sequence ID" value="NZ_FCOX02000022.1"/>
</dbReference>
<evidence type="ECO:0000256" key="5">
    <source>
        <dbReference type="SAM" id="MobiDB-lite"/>
    </source>
</evidence>
<dbReference type="InterPro" id="IPR017941">
    <property type="entry name" value="Rieske_2Fe-2S"/>
</dbReference>
<sequence>MSHRIPVGTIDELLPGQRKLVFLDGRSIVLFNIEGVIHAIENSCPHQGASLASGQLDGCVLRCPAHGLRFDLRTGRMPGPGGLSVGTFLVQAVDGKLELQIDEPSSAASPAPACKGAAERA</sequence>
<organism evidence="7 8">
    <name type="scientific">Caballeronia calidae</name>
    <dbReference type="NCBI Taxonomy" id="1777139"/>
    <lineage>
        <taxon>Bacteria</taxon>
        <taxon>Pseudomonadati</taxon>
        <taxon>Pseudomonadota</taxon>
        <taxon>Betaproteobacteria</taxon>
        <taxon>Burkholderiales</taxon>
        <taxon>Burkholderiaceae</taxon>
        <taxon>Caballeronia</taxon>
    </lineage>
</organism>
<dbReference type="PANTHER" id="PTHR21496">
    <property type="entry name" value="FERREDOXIN-RELATED"/>
    <property type="match status" value="1"/>
</dbReference>
<feature type="compositionally biased region" description="Low complexity" evidence="5">
    <location>
        <begin position="104"/>
        <end position="113"/>
    </location>
</feature>
<proteinExistence type="predicted"/>
<evidence type="ECO:0000313" key="7">
    <source>
        <dbReference type="EMBL" id="SAK83695.1"/>
    </source>
</evidence>
<feature type="domain" description="Rieske" evidence="6">
    <location>
        <begin position="5"/>
        <end position="99"/>
    </location>
</feature>
<accession>A0A158CMY5</accession>
<keyword evidence="2" id="KW-0479">Metal-binding</keyword>
<dbReference type="GO" id="GO:0051537">
    <property type="term" value="F:2 iron, 2 sulfur cluster binding"/>
    <property type="evidence" value="ECO:0007669"/>
    <property type="project" value="UniProtKB-KW"/>
</dbReference>
<evidence type="ECO:0000256" key="1">
    <source>
        <dbReference type="ARBA" id="ARBA00022714"/>
    </source>
</evidence>
<evidence type="ECO:0000313" key="8">
    <source>
        <dbReference type="Proteomes" id="UP000071859"/>
    </source>
</evidence>
<dbReference type="Pfam" id="PF00355">
    <property type="entry name" value="Rieske"/>
    <property type="match status" value="1"/>
</dbReference>
<evidence type="ECO:0000256" key="2">
    <source>
        <dbReference type="ARBA" id="ARBA00022723"/>
    </source>
</evidence>
<protein>
    <submittedName>
        <fullName evidence="7">Rieske (2Fe-2S) domain-containing protein</fullName>
    </submittedName>
</protein>
<keyword evidence="3" id="KW-0408">Iron</keyword>
<keyword evidence="4" id="KW-0411">Iron-sulfur</keyword>
<reference evidence="7" key="1">
    <citation type="submission" date="2016-01" db="EMBL/GenBank/DDBJ databases">
        <authorList>
            <person name="Peeters C."/>
        </authorList>
    </citation>
    <scope>NUCLEOTIDE SEQUENCE</scope>
    <source>
        <strain evidence="7">LMG 29321</strain>
    </source>
</reference>
<dbReference type="PROSITE" id="PS51296">
    <property type="entry name" value="RIESKE"/>
    <property type="match status" value="1"/>
</dbReference>
<comment type="caution">
    <text evidence="7">The sequence shown here is derived from an EMBL/GenBank/DDBJ whole genome shotgun (WGS) entry which is preliminary data.</text>
</comment>
<dbReference type="GO" id="GO:0046872">
    <property type="term" value="F:metal ion binding"/>
    <property type="evidence" value="ECO:0007669"/>
    <property type="project" value="UniProtKB-KW"/>
</dbReference>
<dbReference type="PANTHER" id="PTHR21496:SF23">
    <property type="entry name" value="3-PHENYLPROPIONATE_CINNAMIC ACID DIOXYGENASE FERREDOXIN SUBUNIT"/>
    <property type="match status" value="1"/>
</dbReference>
<dbReference type="SUPFAM" id="SSF50022">
    <property type="entry name" value="ISP domain"/>
    <property type="match status" value="1"/>
</dbReference>
<dbReference type="Proteomes" id="UP000071859">
    <property type="component" value="Unassembled WGS sequence"/>
</dbReference>